<dbReference type="GO" id="GO:0031201">
    <property type="term" value="C:SNARE complex"/>
    <property type="evidence" value="ECO:0007669"/>
    <property type="project" value="TreeGrafter"/>
</dbReference>
<feature type="region of interest" description="Disordered" evidence="9">
    <location>
        <begin position="1"/>
        <end position="89"/>
    </location>
</feature>
<dbReference type="PANTHER" id="PTHR13768">
    <property type="entry name" value="SOLUBLE NSF ATTACHMENT PROTEIN SNAP"/>
    <property type="match status" value="1"/>
</dbReference>
<evidence type="ECO:0000256" key="1">
    <source>
        <dbReference type="ARBA" id="ARBA00004170"/>
    </source>
</evidence>
<proteinExistence type="inferred from homology"/>
<evidence type="ECO:0000256" key="8">
    <source>
        <dbReference type="ARBA" id="ARBA00042485"/>
    </source>
</evidence>
<evidence type="ECO:0000256" key="5">
    <source>
        <dbReference type="ARBA" id="ARBA00022927"/>
    </source>
</evidence>
<dbReference type="GO" id="GO:0006886">
    <property type="term" value="P:intracellular protein transport"/>
    <property type="evidence" value="ECO:0007669"/>
    <property type="project" value="InterPro"/>
</dbReference>
<reference evidence="10" key="1">
    <citation type="submission" date="2022-02" db="EMBL/GenBank/DDBJ databases">
        <authorList>
            <person name="Giguere J D."/>
        </authorList>
    </citation>
    <scope>NUCLEOTIDE SEQUENCE</scope>
    <source>
        <strain evidence="10">CCAP 1055/1</strain>
    </source>
</reference>
<feature type="compositionally biased region" description="Polar residues" evidence="9">
    <location>
        <begin position="33"/>
        <end position="45"/>
    </location>
</feature>
<keyword evidence="5" id="KW-0653">Protein transport</keyword>
<dbReference type="InterPro" id="IPR011990">
    <property type="entry name" value="TPR-like_helical_dom_sf"/>
</dbReference>
<evidence type="ECO:0000313" key="10">
    <source>
        <dbReference type="EMBL" id="CAG9283310.1"/>
    </source>
</evidence>
<dbReference type="InterPro" id="IPR000744">
    <property type="entry name" value="NSF_attach"/>
</dbReference>
<protein>
    <recommendedName>
        <fullName evidence="7">Gamma-soluble NSF attachment protein</fullName>
    </recommendedName>
    <alternativeName>
        <fullName evidence="8">N-ethylmaleimide-sensitive factor attachment protein gamma</fullName>
    </alternativeName>
</protein>
<gene>
    <name evidence="10" type="ORF">PTTT1_LOCUS22374</name>
</gene>
<dbReference type="GO" id="GO:0005774">
    <property type="term" value="C:vacuolar membrane"/>
    <property type="evidence" value="ECO:0007669"/>
    <property type="project" value="TreeGrafter"/>
</dbReference>
<feature type="region of interest" description="Disordered" evidence="9">
    <location>
        <begin position="500"/>
        <end position="532"/>
    </location>
</feature>
<dbReference type="Proteomes" id="UP000836788">
    <property type="component" value="Chromosome 18"/>
</dbReference>
<evidence type="ECO:0000256" key="9">
    <source>
        <dbReference type="SAM" id="MobiDB-lite"/>
    </source>
</evidence>
<feature type="compositionally biased region" description="Polar residues" evidence="9">
    <location>
        <begin position="71"/>
        <end position="82"/>
    </location>
</feature>
<dbReference type="EMBL" id="OU594959">
    <property type="protein sequence ID" value="CAG9283310.1"/>
    <property type="molecule type" value="Genomic_DNA"/>
</dbReference>
<evidence type="ECO:0000256" key="7">
    <source>
        <dbReference type="ARBA" id="ARBA00040047"/>
    </source>
</evidence>
<evidence type="ECO:0000256" key="2">
    <source>
        <dbReference type="ARBA" id="ARBA00010050"/>
    </source>
</evidence>
<dbReference type="Gene3D" id="1.25.40.10">
    <property type="entry name" value="Tetratricopeptide repeat domain"/>
    <property type="match status" value="2"/>
</dbReference>
<dbReference type="GO" id="GO:0005483">
    <property type="term" value="F:soluble NSF attachment protein activity"/>
    <property type="evidence" value="ECO:0007669"/>
    <property type="project" value="TreeGrafter"/>
</dbReference>
<dbReference type="AlphaFoldDB" id="A0A8J9TLP1"/>
<accession>A0A8J9TLP1</accession>
<comment type="similarity">
    <text evidence="2">Belongs to the SNAP family.</text>
</comment>
<evidence type="ECO:0000256" key="4">
    <source>
        <dbReference type="ARBA" id="ARBA00022892"/>
    </source>
</evidence>
<organism evidence="10">
    <name type="scientific">Phaeodactylum tricornutum</name>
    <name type="common">Diatom</name>
    <dbReference type="NCBI Taxonomy" id="2850"/>
    <lineage>
        <taxon>Eukaryota</taxon>
        <taxon>Sar</taxon>
        <taxon>Stramenopiles</taxon>
        <taxon>Ochrophyta</taxon>
        <taxon>Bacillariophyta</taxon>
        <taxon>Bacillariophyceae</taxon>
        <taxon>Bacillariophycidae</taxon>
        <taxon>Naviculales</taxon>
        <taxon>Phaeodactylaceae</taxon>
        <taxon>Phaeodactylum</taxon>
    </lineage>
</organism>
<feature type="compositionally biased region" description="Acidic residues" evidence="9">
    <location>
        <begin position="519"/>
        <end position="532"/>
    </location>
</feature>
<evidence type="ECO:0000256" key="6">
    <source>
        <dbReference type="ARBA" id="ARBA00023136"/>
    </source>
</evidence>
<keyword evidence="6" id="KW-0472">Membrane</keyword>
<evidence type="ECO:0000256" key="3">
    <source>
        <dbReference type="ARBA" id="ARBA00022448"/>
    </source>
</evidence>
<dbReference type="SUPFAM" id="SSF48452">
    <property type="entry name" value="TPR-like"/>
    <property type="match status" value="1"/>
</dbReference>
<feature type="region of interest" description="Disordered" evidence="9">
    <location>
        <begin position="433"/>
        <end position="462"/>
    </location>
</feature>
<keyword evidence="4" id="KW-0931">ER-Golgi transport</keyword>
<keyword evidence="3" id="KW-0813">Transport</keyword>
<dbReference type="GO" id="GO:0019905">
    <property type="term" value="F:syntaxin binding"/>
    <property type="evidence" value="ECO:0007669"/>
    <property type="project" value="TreeGrafter"/>
</dbReference>
<dbReference type="GO" id="GO:0016192">
    <property type="term" value="P:vesicle-mediated transport"/>
    <property type="evidence" value="ECO:0007669"/>
    <property type="project" value="UniProtKB-KW"/>
</dbReference>
<comment type="subcellular location">
    <subcellularLocation>
        <location evidence="1">Membrane</location>
        <topology evidence="1">Peripheral membrane protein</topology>
    </subcellularLocation>
</comment>
<feature type="compositionally biased region" description="Basic and acidic residues" evidence="9">
    <location>
        <begin position="444"/>
        <end position="456"/>
    </location>
</feature>
<dbReference type="PANTHER" id="PTHR13768:SF2">
    <property type="entry name" value="GAMMA-SOLUBLE NSF ATTACHMENT PROTEIN"/>
    <property type="match status" value="1"/>
</dbReference>
<sequence length="532" mass="57202">MSYKKTASADRDALFGGVPAATEGGRDKKKTTNRTARPSSSTTETARPKPTAVPTNQGYRPQRGTAGGTGKKSQPSLSAETQAQKRAEAEDYKAKANKCMQRSFFGKPDPVAASTFFKRAADCYQILQETRLEQLYRVESAECNRIVQAWASCASDYTRAAELMLELIDTTDNGTDASQKRRDASKFHKQAAGAWTEMGEKSKAAASQVQAAIALNFGEESTVLSKQALQGMEEAIEAHVPDVLNPYGRYRQTGVSAFLDPENADETVEQASAETLQLASSHMVTRSYAHEPLNQLVAVLVNAGEYASALYAAGAVTAILEKDGISTLSLSRAYAVETVLTLALGDPVMAEQSFLSRHVQSTPYLASRECKLAEDLFRAVKTRDLDALEEARAVTGSNRAALANLDPAVRELVPLLRLTGVARKNVASNAIPVASTSANSRRGGKNEPDRLQKNEIPEATTEPATLQELSKMKTGYEKEVAEGAHLDGNALANELDDLDFGALDSDHEDDGDGLGGVGDDSDLEDDDDVDLR</sequence>
<name>A0A8J9TLP1_PHATR</name>